<comment type="caution">
    <text evidence="4">The sequence shown here is derived from an EMBL/GenBank/DDBJ whole genome shotgun (WGS) entry which is preliminary data.</text>
</comment>
<keyword evidence="2 4" id="KW-0378">Hydrolase</keyword>
<evidence type="ECO:0000259" key="3">
    <source>
        <dbReference type="Pfam" id="PF07687"/>
    </source>
</evidence>
<dbReference type="EMBL" id="JAIHOM010000101">
    <property type="protein sequence ID" value="MCW6037990.1"/>
    <property type="molecule type" value="Genomic_DNA"/>
</dbReference>
<dbReference type="InterPro" id="IPR010158">
    <property type="entry name" value="Amidase_Cbmase"/>
</dbReference>
<evidence type="ECO:0000256" key="2">
    <source>
        <dbReference type="ARBA" id="ARBA00022801"/>
    </source>
</evidence>
<dbReference type="Gene3D" id="3.30.70.360">
    <property type="match status" value="1"/>
</dbReference>
<dbReference type="PIRSF" id="PIRSF001235">
    <property type="entry name" value="Amidase_carbamoylase"/>
    <property type="match status" value="1"/>
</dbReference>
<dbReference type="Pfam" id="PF01546">
    <property type="entry name" value="Peptidase_M20"/>
    <property type="match status" value="1"/>
</dbReference>
<dbReference type="SUPFAM" id="SSF55031">
    <property type="entry name" value="Bacterial exopeptidase dimerisation domain"/>
    <property type="match status" value="1"/>
</dbReference>
<accession>A0ABT3LAI0</accession>
<dbReference type="CDD" id="cd03884">
    <property type="entry name" value="M20_bAS"/>
    <property type="match status" value="1"/>
</dbReference>
<evidence type="ECO:0000313" key="4">
    <source>
        <dbReference type="EMBL" id="MCW6037990.1"/>
    </source>
</evidence>
<evidence type="ECO:0000313" key="5">
    <source>
        <dbReference type="Proteomes" id="UP001526426"/>
    </source>
</evidence>
<dbReference type="PANTHER" id="PTHR32494">
    <property type="entry name" value="ALLANTOATE DEIMINASE-RELATED"/>
    <property type="match status" value="1"/>
</dbReference>
<dbReference type="InterPro" id="IPR002933">
    <property type="entry name" value="Peptidase_M20"/>
</dbReference>
<dbReference type="NCBIfam" id="TIGR01879">
    <property type="entry name" value="hydantase"/>
    <property type="match status" value="1"/>
</dbReference>
<reference evidence="4 5" key="1">
    <citation type="submission" date="2021-08" db="EMBL/GenBank/DDBJ databases">
        <title>Draft genome sequence of Spirulina subsalsa with high tolerance to salinity and hype-accumulation of phycocyanin.</title>
        <authorList>
            <person name="Pei H."/>
            <person name="Jiang L."/>
        </authorList>
    </citation>
    <scope>NUCLEOTIDE SEQUENCE [LARGE SCALE GENOMIC DNA]</scope>
    <source>
        <strain evidence="4 5">FACHB-351</strain>
    </source>
</reference>
<dbReference type="SUPFAM" id="SSF53187">
    <property type="entry name" value="Zn-dependent exopeptidases"/>
    <property type="match status" value="1"/>
</dbReference>
<comment type="similarity">
    <text evidence="1">Belongs to the peptidase M20 family.</text>
</comment>
<organism evidence="4 5">
    <name type="scientific">Spirulina subsalsa FACHB-351</name>
    <dbReference type="NCBI Taxonomy" id="234711"/>
    <lineage>
        <taxon>Bacteria</taxon>
        <taxon>Bacillati</taxon>
        <taxon>Cyanobacteriota</taxon>
        <taxon>Cyanophyceae</taxon>
        <taxon>Spirulinales</taxon>
        <taxon>Spirulinaceae</taxon>
        <taxon>Spirulina</taxon>
    </lineage>
</organism>
<dbReference type="RefSeq" id="WP_265265881.1">
    <property type="nucleotide sequence ID" value="NZ_JAIHOM010000101.1"/>
</dbReference>
<evidence type="ECO:0000256" key="1">
    <source>
        <dbReference type="ARBA" id="ARBA00006153"/>
    </source>
</evidence>
<dbReference type="NCBIfam" id="NF006771">
    <property type="entry name" value="PRK09290.1-5"/>
    <property type="match status" value="1"/>
</dbReference>
<protein>
    <submittedName>
        <fullName evidence="4">Zn-dependent hydrolase</fullName>
    </submittedName>
</protein>
<name>A0ABT3LAI0_9CYAN</name>
<dbReference type="Proteomes" id="UP001526426">
    <property type="component" value="Unassembled WGS sequence"/>
</dbReference>
<sequence>MILRNSSPSFVINRDRLIRTLEHLGSIGEIPNGGVCRLAYSPEDIAARELVQKWMREAGMTVQIDSAGNIIGRYEGQNPQAPALATGSHLDTVPTGGRYDGALGILAGLEMVRVLGENQVLLNHPLEVIVFTDEEGTMIGSKAMSGSLVNDSGYYRRPDGTEIQSCLRQVGGDWDRIYQAKRSPQALRAFVELHVEQGPILESMAQSVGVVEGIVGQRRYQIIIEGQANHAGTTPMYMRVDALVTAAKIVLAVQEIGNSPGQQVATVGQLNVFPNGVNVIPGRVELSLDIRDLSNRHLDALMEQLRFQLEEIAIATQCKIYLNPGLYNEPALAEPHIQQIIAQVCEDLQLPYTHLPSRAGHDAQELARITDMGMIFVPSAAGVSHAVTEYTTPEDCVNGAQVLLETFFRLDQYFDPPQVS</sequence>
<dbReference type="Gene3D" id="3.40.630.10">
    <property type="entry name" value="Zn peptidases"/>
    <property type="match status" value="1"/>
</dbReference>
<dbReference type="Pfam" id="PF07687">
    <property type="entry name" value="M20_dimer"/>
    <property type="match status" value="1"/>
</dbReference>
<proteinExistence type="inferred from homology"/>
<dbReference type="InterPro" id="IPR036264">
    <property type="entry name" value="Bact_exopeptidase_dim_dom"/>
</dbReference>
<dbReference type="PANTHER" id="PTHR32494:SF5">
    <property type="entry name" value="ALLANTOATE AMIDOHYDROLASE"/>
    <property type="match status" value="1"/>
</dbReference>
<gene>
    <name evidence="4" type="ORF">K4A83_17160</name>
</gene>
<feature type="domain" description="Peptidase M20 dimerisation" evidence="3">
    <location>
        <begin position="216"/>
        <end position="313"/>
    </location>
</feature>
<dbReference type="InterPro" id="IPR011650">
    <property type="entry name" value="Peptidase_M20_dimer"/>
</dbReference>
<dbReference type="GO" id="GO:0016787">
    <property type="term" value="F:hydrolase activity"/>
    <property type="evidence" value="ECO:0007669"/>
    <property type="project" value="UniProtKB-KW"/>
</dbReference>
<keyword evidence="5" id="KW-1185">Reference proteome</keyword>